<protein>
    <submittedName>
        <fullName evidence="1">Uncharacterized protein</fullName>
    </submittedName>
</protein>
<sequence>MIRPYDTLDGLALRSMGRAFPITAAAPSGQATFFHLPRRGIFGPADDPDSGGVSRRGSLLHSPSCPLCCAGWERPTGYGMPDPGGLSPIAGKTVVSNRRLLQPFLLVIKIMQQGLRQGLMGLDQFHIVPVKRRCILSGSGCFLHPRGGHFKGGQRHDKILR</sequence>
<evidence type="ECO:0000313" key="2">
    <source>
        <dbReference type="Proteomes" id="UP000264120"/>
    </source>
</evidence>
<dbReference type="KEGG" id="ksc:CD178_00702"/>
<name>A0A347W9H2_9PROT</name>
<evidence type="ECO:0000313" key="1">
    <source>
        <dbReference type="EMBL" id="AXY21515.1"/>
    </source>
</evidence>
<dbReference type="AlphaFoldDB" id="A0A347W9H2"/>
<keyword evidence="2" id="KW-1185">Reference proteome</keyword>
<proteinExistence type="predicted"/>
<accession>A0A347W9H2</accession>
<organism evidence="1 2">
    <name type="scientific">Komagataeibacter saccharivorans</name>
    <dbReference type="NCBI Taxonomy" id="265959"/>
    <lineage>
        <taxon>Bacteria</taxon>
        <taxon>Pseudomonadati</taxon>
        <taxon>Pseudomonadota</taxon>
        <taxon>Alphaproteobacteria</taxon>
        <taxon>Acetobacterales</taxon>
        <taxon>Acetobacteraceae</taxon>
        <taxon>Komagataeibacter</taxon>
    </lineage>
</organism>
<reference evidence="1 2" key="1">
    <citation type="submission" date="2017-08" db="EMBL/GenBank/DDBJ databases">
        <title>Complete genome sequence of Gluconacetobacter saccharivorans CV1 isolated from Fermented Vinegar.</title>
        <authorList>
            <person name="Kim S.-Y."/>
        </authorList>
    </citation>
    <scope>NUCLEOTIDE SEQUENCE [LARGE SCALE GENOMIC DNA]</scope>
    <source>
        <strain evidence="1 2">CV1</strain>
    </source>
</reference>
<dbReference type="EMBL" id="CP023036">
    <property type="protein sequence ID" value="AXY21515.1"/>
    <property type="molecule type" value="Genomic_DNA"/>
</dbReference>
<dbReference type="Proteomes" id="UP000264120">
    <property type="component" value="Chromosome"/>
</dbReference>
<gene>
    <name evidence="1" type="ORF">CD178_00702</name>
</gene>